<protein>
    <recommendedName>
        <fullName evidence="3">Fe2OG dioxygenase domain-containing protein</fullName>
    </recommendedName>
</protein>
<dbReference type="InterPro" id="IPR037151">
    <property type="entry name" value="AlkB-like_sf"/>
</dbReference>
<comment type="similarity">
    <text evidence="1">Belongs to the alkB family.</text>
</comment>
<reference evidence="4" key="1">
    <citation type="submission" date="2020-10" db="EMBL/GenBank/DDBJ databases">
        <title>Unveiling of a novel bifunctional photoreceptor, Dualchrome1, isolated from a cosmopolitan green alga.</title>
        <authorList>
            <person name="Suzuki S."/>
            <person name="Kawachi M."/>
        </authorList>
    </citation>
    <scope>NUCLEOTIDE SEQUENCE</scope>
    <source>
        <strain evidence="4">NIES 2893</strain>
    </source>
</reference>
<dbReference type="EMBL" id="BNJQ01000010">
    <property type="protein sequence ID" value="GHP05664.1"/>
    <property type="molecule type" value="Genomic_DNA"/>
</dbReference>
<evidence type="ECO:0000256" key="1">
    <source>
        <dbReference type="ARBA" id="ARBA00007879"/>
    </source>
</evidence>
<gene>
    <name evidence="4" type="ORF">PPROV_000441400</name>
</gene>
<dbReference type="GO" id="GO:0006307">
    <property type="term" value="P:DNA alkylation repair"/>
    <property type="evidence" value="ECO:0007669"/>
    <property type="project" value="InterPro"/>
</dbReference>
<feature type="compositionally biased region" description="Low complexity" evidence="2">
    <location>
        <begin position="32"/>
        <end position="45"/>
    </location>
</feature>
<comment type="caution">
    <text evidence="4">The sequence shown here is derived from an EMBL/GenBank/DDBJ whole genome shotgun (WGS) entry which is preliminary data.</text>
</comment>
<evidence type="ECO:0000313" key="5">
    <source>
        <dbReference type="Proteomes" id="UP000660262"/>
    </source>
</evidence>
<feature type="domain" description="Fe2OG dioxygenase" evidence="3">
    <location>
        <begin position="192"/>
        <end position="296"/>
    </location>
</feature>
<keyword evidence="5" id="KW-1185">Reference proteome</keyword>
<dbReference type="InterPro" id="IPR032854">
    <property type="entry name" value="ALKBH3"/>
</dbReference>
<evidence type="ECO:0000259" key="3">
    <source>
        <dbReference type="PROSITE" id="PS51471"/>
    </source>
</evidence>
<dbReference type="Pfam" id="PF13532">
    <property type="entry name" value="2OG-FeII_Oxy_2"/>
    <property type="match status" value="1"/>
</dbReference>
<dbReference type="Proteomes" id="UP000660262">
    <property type="component" value="Unassembled WGS sequence"/>
</dbReference>
<dbReference type="AlphaFoldDB" id="A0A830HF28"/>
<feature type="region of interest" description="Disordered" evidence="2">
    <location>
        <begin position="32"/>
        <end position="57"/>
    </location>
</feature>
<dbReference type="SUPFAM" id="SSF51197">
    <property type="entry name" value="Clavaminate synthase-like"/>
    <property type="match status" value="1"/>
</dbReference>
<proteinExistence type="inferred from homology"/>
<dbReference type="OrthoDB" id="545910at2759"/>
<dbReference type="InterPro" id="IPR027450">
    <property type="entry name" value="AlkB-like"/>
</dbReference>
<dbReference type="Gene3D" id="2.60.120.590">
    <property type="entry name" value="Alpha-ketoglutarate-dependent dioxygenase AlkB-like"/>
    <property type="match status" value="1"/>
</dbReference>
<organism evidence="4 5">
    <name type="scientific">Pycnococcus provasolii</name>
    <dbReference type="NCBI Taxonomy" id="41880"/>
    <lineage>
        <taxon>Eukaryota</taxon>
        <taxon>Viridiplantae</taxon>
        <taxon>Chlorophyta</taxon>
        <taxon>Pseudoscourfieldiophyceae</taxon>
        <taxon>Pseudoscourfieldiales</taxon>
        <taxon>Pycnococcaceae</taxon>
        <taxon>Pycnococcus</taxon>
    </lineage>
</organism>
<accession>A0A830HF28</accession>
<sequence length="307" mass="34645">MMPLASHRMSCRGYRVCGGRYAGIRRCIRRGAASGSSSSSSAAAAAREESSEEEEEALKHAARLRLRRKLDRRGLLRPPTENASRYTLAKGAWYDYEAKYMNDVEARHLMDLLLENEPWTQVVCKAYDPLRDTLKDVPQPRLTSHMGHIAYRYSGQTLEPRVPTGEDDVSANALAALMARVNDHLDLSEDERFNHVVLNYYRDGKDSIGWHADAEPQLGRCPLIAALSLGTPRSFHIKRKGSRNRRATRHVVLTDGSLLVMGGTFQHTYLHSVPPEKTDMTTRDSRRINVTFRRLVCEPPPATKTTM</sequence>
<name>A0A830HF28_9CHLO</name>
<evidence type="ECO:0000256" key="2">
    <source>
        <dbReference type="SAM" id="MobiDB-lite"/>
    </source>
</evidence>
<dbReference type="PANTHER" id="PTHR31212">
    <property type="entry name" value="ALPHA-KETOGLUTARATE-DEPENDENT DIOXYGENASE ALKB HOMOLOG 3"/>
    <property type="match status" value="1"/>
</dbReference>
<dbReference type="PANTHER" id="PTHR31212:SF4">
    <property type="entry name" value="ALPHA-KETOGLUTARATE-DEPENDENT DIOXYGENASE ALKB HOMOLOG 3"/>
    <property type="match status" value="1"/>
</dbReference>
<evidence type="ECO:0000313" key="4">
    <source>
        <dbReference type="EMBL" id="GHP05664.1"/>
    </source>
</evidence>
<dbReference type="GO" id="GO:0051213">
    <property type="term" value="F:dioxygenase activity"/>
    <property type="evidence" value="ECO:0007669"/>
    <property type="project" value="InterPro"/>
</dbReference>
<dbReference type="PROSITE" id="PS51471">
    <property type="entry name" value="FE2OG_OXY"/>
    <property type="match status" value="1"/>
</dbReference>
<dbReference type="InterPro" id="IPR005123">
    <property type="entry name" value="Oxoglu/Fe-dep_dioxygenase_dom"/>
</dbReference>